<reference evidence="1" key="1">
    <citation type="submission" date="2024-06" db="EMBL/GenBank/DDBJ databases">
        <authorList>
            <person name="Liu X."/>
            <person name="Lenzi L."/>
            <person name="Haldenby T S."/>
            <person name="Uol C."/>
        </authorList>
    </citation>
    <scope>NUCLEOTIDE SEQUENCE</scope>
</reference>
<proteinExistence type="predicted"/>
<gene>
    <name evidence="1" type="ORF">CDAUBV1_LOCUS11439</name>
</gene>
<protein>
    <submittedName>
        <fullName evidence="1">Uncharacterized protein</fullName>
    </submittedName>
</protein>
<dbReference type="Proteomes" id="UP001497525">
    <property type="component" value="Unassembled WGS sequence"/>
</dbReference>
<dbReference type="EMBL" id="CAXLJL010000378">
    <property type="protein sequence ID" value="CAL5137177.1"/>
    <property type="molecule type" value="Genomic_DNA"/>
</dbReference>
<accession>A0AAV2TL63</accession>
<name>A0AAV2TL63_CALDB</name>
<comment type="caution">
    <text evidence="1">The sequence shown here is derived from an EMBL/GenBank/DDBJ whole genome shotgun (WGS) entry which is preliminary data.</text>
</comment>
<sequence length="294" mass="33589">MNGCDVHKAFDSLWSLTDEIFKYVVDIRTILNNVKGPVGEILPSDPPSYEDCMPEQFIEHFNQKVTLLENLNEKRKALLQEFGITIESDHLDDNKQIMEKSGDNESTTLRDSALKSLESYTRTRQAALITNLGLLEQASEQLSTFRRFNETIYNKKGEVALGCISGTKCYFDGAMKVSQRFTSHLNVDRVALLKEGKMLEETLLKVPHETNEEVTKSIEIVQYAHQRIKEANLSELIDFISPVLDDYLETRSRYAIRNTINSVVINMQHSFNKHTQMVQAYNQALQALADHLIV</sequence>
<dbReference type="AlphaFoldDB" id="A0AAV2TL63"/>
<organism evidence="1 2">
    <name type="scientific">Calicophoron daubneyi</name>
    <name type="common">Rumen fluke</name>
    <name type="synonym">Paramphistomum daubneyi</name>
    <dbReference type="NCBI Taxonomy" id="300641"/>
    <lineage>
        <taxon>Eukaryota</taxon>
        <taxon>Metazoa</taxon>
        <taxon>Spiralia</taxon>
        <taxon>Lophotrochozoa</taxon>
        <taxon>Platyhelminthes</taxon>
        <taxon>Trematoda</taxon>
        <taxon>Digenea</taxon>
        <taxon>Plagiorchiida</taxon>
        <taxon>Pronocephalata</taxon>
        <taxon>Paramphistomoidea</taxon>
        <taxon>Paramphistomidae</taxon>
        <taxon>Calicophoron</taxon>
    </lineage>
</organism>
<evidence type="ECO:0000313" key="2">
    <source>
        <dbReference type="Proteomes" id="UP001497525"/>
    </source>
</evidence>
<evidence type="ECO:0000313" key="1">
    <source>
        <dbReference type="EMBL" id="CAL5137177.1"/>
    </source>
</evidence>